<protein>
    <submittedName>
        <fullName evidence="2">Selenoprotein B, glycine/betaine/sarcosine/D-proline reductase family</fullName>
    </submittedName>
</protein>
<organism evidence="2 3">
    <name type="scientific">Thermovirga lienii (strain ATCC BAA-1197 / DSM 17291 / Cas60314)</name>
    <dbReference type="NCBI Taxonomy" id="580340"/>
    <lineage>
        <taxon>Bacteria</taxon>
        <taxon>Thermotogati</taxon>
        <taxon>Synergistota</taxon>
        <taxon>Synergistia</taxon>
        <taxon>Synergistales</taxon>
        <taxon>Thermovirgaceae</taxon>
        <taxon>Thermovirga</taxon>
    </lineage>
</organism>
<dbReference type="STRING" id="580340.Tlie_1192"/>
<evidence type="ECO:0000313" key="2">
    <source>
        <dbReference type="EMBL" id="AER66923.1"/>
    </source>
</evidence>
<reference evidence="3" key="1">
    <citation type="submission" date="2011-10" db="EMBL/GenBank/DDBJ databases">
        <title>The complete genome of chromosome of Thermovirga lienii DSM 17291.</title>
        <authorList>
            <consortium name="US DOE Joint Genome Institute (JGI-PGF)"/>
            <person name="Lucas S."/>
            <person name="Copeland A."/>
            <person name="Lapidus A."/>
            <person name="Glavina del Rio T."/>
            <person name="Dalin E."/>
            <person name="Tice H."/>
            <person name="Bruce D."/>
            <person name="Goodwin L."/>
            <person name="Pitluck S."/>
            <person name="Peters L."/>
            <person name="Mikhailova N."/>
            <person name="Saunders E."/>
            <person name="Kyrpides N."/>
            <person name="Mavromatis K."/>
            <person name="Ivanova N."/>
            <person name="Last F.I."/>
            <person name="Brettin T."/>
            <person name="Detter J.C."/>
            <person name="Han C."/>
            <person name="Larimer F."/>
            <person name="Land M."/>
            <person name="Hauser L."/>
            <person name="Markowitz V."/>
            <person name="Cheng J.-F."/>
            <person name="Hugenholtz P."/>
            <person name="Woyke T."/>
            <person name="Wu D."/>
            <person name="Spring S."/>
            <person name="Schroeder M."/>
            <person name="Brambilla E.-M."/>
            <person name="Klenk H.-P."/>
            <person name="Eisen J.A."/>
        </authorList>
    </citation>
    <scope>NUCLEOTIDE SEQUENCE [LARGE SCALE GENOMIC DNA]</scope>
    <source>
        <strain evidence="3">ATCC BAA-1197 / DSM 17291 / Cas60314</strain>
    </source>
</reference>
<dbReference type="HOGENOM" id="CLU_053106_0_0_0"/>
<dbReference type="EMBL" id="CP003096">
    <property type="protein sequence ID" value="AER66923.1"/>
    <property type="molecule type" value="Genomic_DNA"/>
</dbReference>
<sequence length="348" mass="37939">MAYRVVCYINQFFAGMGGEEAAHQEPFAKGEPIGPAAQINSLLGEDAQVVGTVVCGDSYYGENMEAAREKCMELIKSFSPDLLIAGPAFNAGRYGVACGDICAITGELLGIPTVTGMYCENPGVELYSTKTFIVKTADSARGMKEALENMARLGLKLLKKQEMGPAEEEGYFHRGVRKNFFYEENGAKRAVDMLLKKLKGEPFKTEYEMPVFKRVPPAKPVKDIRKATIALVSSGGIVPKGNPDKIRVSSAESYGRYDISGIDDLTPEIFESIHGGYDRVWANEDPDVVLPVDVMRQLEKEGVFGKLYDYVYTTTGTGTSVANAERFGEEIGEELKKAGVDAVILTST</sequence>
<dbReference type="AlphaFoldDB" id="G7V5L3"/>
<keyword evidence="3" id="KW-1185">Reference proteome</keyword>
<name>G7V5L3_THELD</name>
<reference evidence="2 3" key="2">
    <citation type="journal article" date="2012" name="Stand. Genomic Sci.">
        <title>Genome sequence of the moderately thermophilic, amino-acid-degrading and sulfur-reducing bacterium Thermovirga lienii type strain (Cas60314(T)).</title>
        <authorList>
            <person name="Goker M."/>
            <person name="Saunders E."/>
            <person name="Lapidus A."/>
            <person name="Nolan M."/>
            <person name="Lucas S."/>
            <person name="Hammon N."/>
            <person name="Deshpande S."/>
            <person name="Cheng J.F."/>
            <person name="Han C."/>
            <person name="Tapia R."/>
            <person name="Goodwin L.A."/>
            <person name="Pitluck S."/>
            <person name="Liolios K."/>
            <person name="Mavromatis K."/>
            <person name="Pagani I."/>
            <person name="Ivanova N."/>
            <person name="Mikhailova N."/>
            <person name="Pati A."/>
            <person name="Chen A."/>
            <person name="Palaniappan K."/>
            <person name="Land M."/>
            <person name="Chang Y.J."/>
            <person name="Jeffries C.D."/>
            <person name="Brambilla E.M."/>
            <person name="Rohde M."/>
            <person name="Spring S."/>
            <person name="Detter J.C."/>
            <person name="Woyke T."/>
            <person name="Bristow J."/>
            <person name="Eisen J.A."/>
            <person name="Markowitz V."/>
            <person name="Hugenholtz P."/>
            <person name="Kyrpides N.C."/>
            <person name="Klenk H.P."/>
        </authorList>
    </citation>
    <scope>NUCLEOTIDE SEQUENCE [LARGE SCALE GENOMIC DNA]</scope>
    <source>
        <strain evidence="3">ATCC BAA-1197 / DSM 17291 / Cas60314</strain>
    </source>
</reference>
<dbReference type="GO" id="GO:0050485">
    <property type="term" value="F:oxidoreductase activity, acting on X-H and Y-H to form an X-Y bond, with a disulfide as acceptor"/>
    <property type="evidence" value="ECO:0007669"/>
    <property type="project" value="InterPro"/>
</dbReference>
<dbReference type="NCBIfam" id="TIGR01918">
    <property type="entry name" value="various_sel_PB"/>
    <property type="match status" value="1"/>
</dbReference>
<evidence type="ECO:0000313" key="3">
    <source>
        <dbReference type="Proteomes" id="UP000005868"/>
    </source>
</evidence>
<proteinExistence type="predicted"/>
<dbReference type="InterPro" id="IPR010187">
    <property type="entry name" value="Various_sel_PB"/>
</dbReference>
<dbReference type="KEGG" id="tli:Tlie_1192"/>
<evidence type="ECO:0000256" key="1">
    <source>
        <dbReference type="ARBA" id="ARBA00023002"/>
    </source>
</evidence>
<dbReference type="Pfam" id="PF07355">
    <property type="entry name" value="GRDB"/>
    <property type="match status" value="1"/>
</dbReference>
<dbReference type="Proteomes" id="UP000005868">
    <property type="component" value="Chromosome"/>
</dbReference>
<gene>
    <name evidence="2" type="ordered locus">Tlie_1192</name>
</gene>
<dbReference type="eggNOG" id="COG1978">
    <property type="taxonomic scope" value="Bacteria"/>
</dbReference>
<keyword evidence="1" id="KW-0560">Oxidoreductase</keyword>
<accession>G7V5L3</accession>